<dbReference type="KEGG" id="ccot:CCAX7_007370"/>
<dbReference type="EMBL" id="AP025739">
    <property type="protein sequence ID" value="BDI28686.1"/>
    <property type="molecule type" value="Genomic_DNA"/>
</dbReference>
<dbReference type="AlphaFoldDB" id="A0A402D1T0"/>
<protein>
    <submittedName>
        <fullName evidence="1">Uncharacterized protein</fullName>
    </submittedName>
</protein>
<proteinExistence type="predicted"/>
<organism evidence="1 2">
    <name type="scientific">Capsulimonas corticalis</name>
    <dbReference type="NCBI Taxonomy" id="2219043"/>
    <lineage>
        <taxon>Bacteria</taxon>
        <taxon>Bacillati</taxon>
        <taxon>Armatimonadota</taxon>
        <taxon>Armatimonadia</taxon>
        <taxon>Capsulimonadales</taxon>
        <taxon>Capsulimonadaceae</taxon>
        <taxon>Capsulimonas</taxon>
    </lineage>
</organism>
<dbReference type="Proteomes" id="UP000287394">
    <property type="component" value="Chromosome"/>
</dbReference>
<gene>
    <name evidence="1" type="ORF">CCAX7_007370</name>
</gene>
<reference evidence="1 2" key="1">
    <citation type="journal article" date="2019" name="Int. J. Syst. Evol. Microbiol.">
        <title>Capsulimonas corticalis gen. nov., sp. nov., an aerobic capsulated bacterium, of a novel bacterial order, Capsulimonadales ord. nov., of the class Armatimonadia of the phylum Armatimonadetes.</title>
        <authorList>
            <person name="Li J."/>
            <person name="Kudo C."/>
            <person name="Tonouchi A."/>
        </authorList>
    </citation>
    <scope>NUCLEOTIDE SEQUENCE [LARGE SCALE GENOMIC DNA]</scope>
    <source>
        <strain evidence="1 2">AX-7</strain>
    </source>
</reference>
<evidence type="ECO:0000313" key="2">
    <source>
        <dbReference type="Proteomes" id="UP000287394"/>
    </source>
</evidence>
<name>A0A402D1T0_9BACT</name>
<accession>A0A402D1T0</accession>
<dbReference type="RefSeq" id="WP_119323441.1">
    <property type="nucleotide sequence ID" value="NZ_AP025739.1"/>
</dbReference>
<evidence type="ECO:0000313" key="1">
    <source>
        <dbReference type="EMBL" id="BDI28686.1"/>
    </source>
</evidence>
<keyword evidence="2" id="KW-1185">Reference proteome</keyword>
<sequence>MKARYPILAALGVFAALGSASAQPASSSAVFVGGTPVMRVRVAAGGMTPEQRADQIQQRVNLALGHGPIAASDITVEPSGNEAVVNVKGQLLLTADWATARYNQSTPMELAQTWADNMRGILPSLTQAK</sequence>